<evidence type="ECO:0000313" key="1">
    <source>
        <dbReference type="EMBL" id="QNT68846.1"/>
    </source>
</evidence>
<dbReference type="Gene3D" id="3.40.50.10600">
    <property type="entry name" value="SpoIIaa-like domains"/>
    <property type="match status" value="1"/>
</dbReference>
<accession>A0A7H1MZG0</accession>
<reference evidence="1 2" key="1">
    <citation type="submission" date="2020-05" db="EMBL/GenBank/DDBJ databases">
        <title>Complete closed genome sequence of Defluviicoccus vanus.</title>
        <authorList>
            <person name="Bessarab I."/>
            <person name="Arumugam K."/>
            <person name="Maszenan A.M."/>
            <person name="Seviour R.J."/>
            <person name="Williams R.B."/>
        </authorList>
    </citation>
    <scope>NUCLEOTIDE SEQUENCE [LARGE SCALE GENOMIC DNA]</scope>
    <source>
        <strain evidence="1 2">Ben 114</strain>
    </source>
</reference>
<proteinExistence type="predicted"/>
<dbReference type="SUPFAM" id="SSF52091">
    <property type="entry name" value="SpoIIaa-like"/>
    <property type="match status" value="1"/>
</dbReference>
<dbReference type="KEGG" id="dvn:HQ394_05110"/>
<protein>
    <submittedName>
        <fullName evidence="1">STAS/SEC14 domain-containing protein</fullName>
    </submittedName>
</protein>
<dbReference type="InterPro" id="IPR021866">
    <property type="entry name" value="SpoIIAA-like"/>
</dbReference>
<keyword evidence="2" id="KW-1185">Reference proteome</keyword>
<dbReference type="EMBL" id="CP053923">
    <property type="protein sequence ID" value="QNT68846.1"/>
    <property type="molecule type" value="Genomic_DNA"/>
</dbReference>
<dbReference type="InterPro" id="IPR038396">
    <property type="entry name" value="SpoIIAA-like_sf"/>
</dbReference>
<dbReference type="InterPro" id="IPR036513">
    <property type="entry name" value="STAS_dom_sf"/>
</dbReference>
<evidence type="ECO:0000313" key="2">
    <source>
        <dbReference type="Proteomes" id="UP000516369"/>
    </source>
</evidence>
<sequence length="119" mass="13465">MYEITPETRDRLVVMKAIGRLTATDYEIIRPRFEQLAAAASGPLHVLLDWSELTGWNAEGERDAFAMWAQEWSDVERMAIVSGDKFIEDGLQIAKVLSKTTVRHFQLADAAEARAWLTV</sequence>
<organism evidence="1 2">
    <name type="scientific">Defluviicoccus vanus</name>
    <dbReference type="NCBI Taxonomy" id="111831"/>
    <lineage>
        <taxon>Bacteria</taxon>
        <taxon>Pseudomonadati</taxon>
        <taxon>Pseudomonadota</taxon>
        <taxon>Alphaproteobacteria</taxon>
        <taxon>Rhodospirillales</taxon>
        <taxon>Rhodospirillaceae</taxon>
        <taxon>Defluviicoccus</taxon>
    </lineage>
</organism>
<dbReference type="AlphaFoldDB" id="A0A7H1MZG0"/>
<name>A0A7H1MZG0_9PROT</name>
<gene>
    <name evidence="1" type="ORF">HQ394_05110</name>
</gene>
<dbReference type="RefSeq" id="WP_190262357.1">
    <property type="nucleotide sequence ID" value="NZ_CP053923.1"/>
</dbReference>
<dbReference type="Proteomes" id="UP000516369">
    <property type="component" value="Chromosome"/>
</dbReference>
<dbReference type="Pfam" id="PF11964">
    <property type="entry name" value="SpoIIAA-like"/>
    <property type="match status" value="1"/>
</dbReference>